<dbReference type="PANTHER" id="PTHR21236:SF5">
    <property type="entry name" value="PROTEIN YIPF7"/>
    <property type="match status" value="1"/>
</dbReference>
<comment type="subcellular location">
    <subcellularLocation>
        <location evidence="1">Membrane</location>
        <topology evidence="1">Multi-pass membrane protein</topology>
    </subcellularLocation>
</comment>
<keyword evidence="3 6" id="KW-0812">Transmembrane</keyword>
<dbReference type="AlphaFoldDB" id="A0A3P9JPX2"/>
<organism evidence="7 8">
    <name type="scientific">Oryzias latipes</name>
    <name type="common">Japanese rice fish</name>
    <name type="synonym">Japanese killifish</name>
    <dbReference type="NCBI Taxonomy" id="8090"/>
    <lineage>
        <taxon>Eukaryota</taxon>
        <taxon>Metazoa</taxon>
        <taxon>Chordata</taxon>
        <taxon>Craniata</taxon>
        <taxon>Vertebrata</taxon>
        <taxon>Euteleostomi</taxon>
        <taxon>Actinopterygii</taxon>
        <taxon>Neopterygii</taxon>
        <taxon>Teleostei</taxon>
        <taxon>Neoteleostei</taxon>
        <taxon>Acanthomorphata</taxon>
        <taxon>Ovalentaria</taxon>
        <taxon>Atherinomorphae</taxon>
        <taxon>Beloniformes</taxon>
        <taxon>Adrianichthyidae</taxon>
        <taxon>Oryziinae</taxon>
        <taxon>Oryzias</taxon>
    </lineage>
</organism>
<protein>
    <submittedName>
        <fullName evidence="7">Zgc:123321</fullName>
    </submittedName>
</protein>
<evidence type="ECO:0000256" key="3">
    <source>
        <dbReference type="ARBA" id="ARBA00022692"/>
    </source>
</evidence>
<evidence type="ECO:0000256" key="5">
    <source>
        <dbReference type="ARBA" id="ARBA00023136"/>
    </source>
</evidence>
<dbReference type="GO" id="GO:0006888">
    <property type="term" value="P:endoplasmic reticulum to Golgi vesicle-mediated transport"/>
    <property type="evidence" value="ECO:0007669"/>
    <property type="project" value="InterPro"/>
</dbReference>
<dbReference type="InterPro" id="IPR045231">
    <property type="entry name" value="Yip1/4-like"/>
</dbReference>
<dbReference type="PANTHER" id="PTHR21236">
    <property type="entry name" value="GOLGI MEMBRANE PROTEIN YIP1"/>
    <property type="match status" value="1"/>
</dbReference>
<reference key="1">
    <citation type="journal article" date="2007" name="Nature">
        <title>The medaka draft genome and insights into vertebrate genome evolution.</title>
        <authorList>
            <person name="Kasahara M."/>
            <person name="Naruse K."/>
            <person name="Sasaki S."/>
            <person name="Nakatani Y."/>
            <person name="Qu W."/>
            <person name="Ahsan B."/>
            <person name="Yamada T."/>
            <person name="Nagayasu Y."/>
            <person name="Doi K."/>
            <person name="Kasai Y."/>
            <person name="Jindo T."/>
            <person name="Kobayashi D."/>
            <person name="Shimada A."/>
            <person name="Toyoda A."/>
            <person name="Kuroki Y."/>
            <person name="Fujiyama A."/>
            <person name="Sasaki T."/>
            <person name="Shimizu A."/>
            <person name="Asakawa S."/>
            <person name="Shimizu N."/>
            <person name="Hashimoto S."/>
            <person name="Yang J."/>
            <person name="Lee Y."/>
            <person name="Matsushima K."/>
            <person name="Sugano S."/>
            <person name="Sakaizumi M."/>
            <person name="Narita T."/>
            <person name="Ohishi K."/>
            <person name="Haga S."/>
            <person name="Ohta F."/>
            <person name="Nomoto H."/>
            <person name="Nogata K."/>
            <person name="Morishita T."/>
            <person name="Endo T."/>
            <person name="Shin-I T."/>
            <person name="Takeda H."/>
            <person name="Morishita S."/>
            <person name="Kohara Y."/>
        </authorList>
    </citation>
    <scope>NUCLEOTIDE SEQUENCE [LARGE SCALE GENOMIC DNA]</scope>
    <source>
        <strain>Hd-rR</strain>
    </source>
</reference>
<feature type="transmembrane region" description="Helical" evidence="6">
    <location>
        <begin position="195"/>
        <end position="214"/>
    </location>
</feature>
<name>A0A3P9JPX2_ORYLA</name>
<dbReference type="Proteomes" id="UP000265200">
    <property type="component" value="Chromosome 22"/>
</dbReference>
<feature type="transmembrane region" description="Helical" evidence="6">
    <location>
        <begin position="165"/>
        <end position="183"/>
    </location>
</feature>
<keyword evidence="4 6" id="KW-1133">Transmembrane helix</keyword>
<dbReference type="GO" id="GO:0016020">
    <property type="term" value="C:membrane"/>
    <property type="evidence" value="ECO:0007669"/>
    <property type="project" value="UniProtKB-SubCell"/>
</dbReference>
<comment type="similarity">
    <text evidence="2">Belongs to the YIP1 family.</text>
</comment>
<evidence type="ECO:0000313" key="8">
    <source>
        <dbReference type="Proteomes" id="UP000265200"/>
    </source>
</evidence>
<reference evidence="7" key="4">
    <citation type="submission" date="2025-09" db="UniProtKB">
        <authorList>
            <consortium name="Ensembl"/>
        </authorList>
    </citation>
    <scope>IDENTIFICATION</scope>
    <source>
        <strain evidence="7">HSOK</strain>
    </source>
</reference>
<proteinExistence type="inferred from homology"/>
<reference evidence="7 8" key="2">
    <citation type="submission" date="2017-04" db="EMBL/GenBank/DDBJ databases">
        <title>CpG methylation of centromeres and impact of large insertions on vertebrate speciation.</title>
        <authorList>
            <person name="Ichikawa K."/>
            <person name="Yoshimura J."/>
            <person name="Morishita S."/>
        </authorList>
    </citation>
    <scope>NUCLEOTIDE SEQUENCE</scope>
    <source>
        <strain evidence="7 8">HSOK</strain>
    </source>
</reference>
<evidence type="ECO:0000256" key="4">
    <source>
        <dbReference type="ARBA" id="ARBA00022989"/>
    </source>
</evidence>
<evidence type="ECO:0000313" key="7">
    <source>
        <dbReference type="Ensembl" id="ENSORLP00015034373.1"/>
    </source>
</evidence>
<keyword evidence="5 6" id="KW-0472">Membrane</keyword>
<sequence length="271" mass="29842">MKTEGRAAVFGVLHALQISMEDFQQFEQDFYQTGYYVDDQGSTVKYYNPRAYDQHKDSALQSRFEDPDPDVLGSFMEQKYSGQIYSPQTSSSSGMKTSEEEEEPPLLVELGVDFDHMWQKTLTVLNPFMPADGSIMNETDLTGPILFCVALGCALMMAGKVHFGFVYGISATGCVGMFVLLSLMSSLSVSHGCVASVLGYCLLPIVGLSVFAVFHSLQGILGIVLAVLAVCWCSFSASKIFISTLQMQDQQLLVFYPCSLLYGLFTLLTVF</sequence>
<reference evidence="7" key="3">
    <citation type="submission" date="2025-08" db="UniProtKB">
        <authorList>
            <consortium name="Ensembl"/>
        </authorList>
    </citation>
    <scope>IDENTIFICATION</scope>
    <source>
        <strain evidence="7">HSOK</strain>
    </source>
</reference>
<dbReference type="GO" id="GO:0005737">
    <property type="term" value="C:cytoplasm"/>
    <property type="evidence" value="ECO:0007669"/>
    <property type="project" value="GOC"/>
</dbReference>
<feature type="transmembrane region" description="Helical" evidence="6">
    <location>
        <begin position="220"/>
        <end position="241"/>
    </location>
</feature>
<evidence type="ECO:0000256" key="2">
    <source>
        <dbReference type="ARBA" id="ARBA00010596"/>
    </source>
</evidence>
<accession>A0A3P9JPX2</accession>
<evidence type="ECO:0000256" key="1">
    <source>
        <dbReference type="ARBA" id="ARBA00004141"/>
    </source>
</evidence>
<feature type="transmembrane region" description="Helical" evidence="6">
    <location>
        <begin position="141"/>
        <end position="159"/>
    </location>
</feature>
<evidence type="ECO:0000256" key="6">
    <source>
        <dbReference type="SAM" id="Phobius"/>
    </source>
</evidence>
<dbReference type="Ensembl" id="ENSORLT00015028121.1">
    <property type="protein sequence ID" value="ENSORLP00015034373.1"/>
    <property type="gene ID" value="ENSORLG00015020320.1"/>
</dbReference>
<feature type="transmembrane region" description="Helical" evidence="6">
    <location>
        <begin position="253"/>
        <end position="270"/>
    </location>
</feature>